<evidence type="ECO:0000256" key="6">
    <source>
        <dbReference type="SAM" id="SignalP"/>
    </source>
</evidence>
<dbReference type="Proteomes" id="UP000256964">
    <property type="component" value="Unassembled WGS sequence"/>
</dbReference>
<name>A0A371DRJ4_9APHY</name>
<keyword evidence="8" id="KW-1185">Reference proteome</keyword>
<feature type="signal peptide" evidence="6">
    <location>
        <begin position="1"/>
        <end position="21"/>
    </location>
</feature>
<accession>A0A371DRJ4</accession>
<organism evidence="7 8">
    <name type="scientific">Lentinus brumalis</name>
    <dbReference type="NCBI Taxonomy" id="2498619"/>
    <lineage>
        <taxon>Eukaryota</taxon>
        <taxon>Fungi</taxon>
        <taxon>Dikarya</taxon>
        <taxon>Basidiomycota</taxon>
        <taxon>Agaricomycotina</taxon>
        <taxon>Agaricomycetes</taxon>
        <taxon>Polyporales</taxon>
        <taxon>Polyporaceae</taxon>
        <taxon>Lentinus</taxon>
    </lineage>
</organism>
<protein>
    <submittedName>
        <fullName evidence="7">Alpha/beta-hydrolase</fullName>
    </submittedName>
</protein>
<dbReference type="Pfam" id="PF00450">
    <property type="entry name" value="Peptidase_S10"/>
    <property type="match status" value="1"/>
</dbReference>
<keyword evidence="6" id="KW-0732">Signal</keyword>
<evidence type="ECO:0000256" key="1">
    <source>
        <dbReference type="ARBA" id="ARBA00009431"/>
    </source>
</evidence>
<dbReference type="InterPro" id="IPR029058">
    <property type="entry name" value="AB_hydrolase_fold"/>
</dbReference>
<dbReference type="GO" id="GO:0006508">
    <property type="term" value="P:proteolysis"/>
    <property type="evidence" value="ECO:0007669"/>
    <property type="project" value="UniProtKB-KW"/>
</dbReference>
<dbReference type="InterPro" id="IPR001563">
    <property type="entry name" value="Peptidase_S10"/>
</dbReference>
<dbReference type="GO" id="GO:0000324">
    <property type="term" value="C:fungal-type vacuole"/>
    <property type="evidence" value="ECO:0007669"/>
    <property type="project" value="TreeGrafter"/>
</dbReference>
<keyword evidence="4" id="KW-0378">Hydrolase</keyword>
<keyword evidence="3" id="KW-0645">Protease</keyword>
<gene>
    <name evidence="7" type="ORF">OH76DRAFT_1339450</name>
</gene>
<feature type="chain" id="PRO_5016820138" evidence="6">
    <location>
        <begin position="22"/>
        <end position="462"/>
    </location>
</feature>
<sequence>MLSALLAAAVAALSVVATATAASAPTPGKLRGVVENSGVCETTTGVYQASGYGDISSDGSVWFWFFEARNNPDTAPLTVWLQGEGGTSSMVGLLTENGPCRLNDDEKTVALNPYSFNQVSNVLYIDQPVGVGFSYGSRNISTTQAAAADVWQFLQIFFADSRFAKYQKNDFGLWSEHYGGTLVSTFATHFLNQNDAVDAGTVSGVKINVKNIGIGGPYMDPLLQLPYYLDYTVGNPYAQLVSASTILEQDRLWYATDNSGIQKKVQDCYANNTSNNQLICWDAGLAAEQNFYDPLLGSFNQFHVNSNKTDPSTTTYLSDSTIQSKIGATSQYTEDNIYVAYNFKTTGSWIRNSRPLLEGLINKNILVGMWSGDADFIGNHMLTEALAADLDTDATSDFYFTQWTPYKVGSETVGQFKQLPPFTYVRFSGAGHNIGDFATGSLGKGEAALQFFNQTIHGQTIA</sequence>
<dbReference type="SUPFAM" id="SSF53474">
    <property type="entry name" value="alpha/beta-Hydrolases"/>
    <property type="match status" value="1"/>
</dbReference>
<evidence type="ECO:0000256" key="5">
    <source>
        <dbReference type="ARBA" id="ARBA00023180"/>
    </source>
</evidence>
<keyword evidence="5" id="KW-0325">Glycoprotein</keyword>
<evidence type="ECO:0000256" key="3">
    <source>
        <dbReference type="ARBA" id="ARBA00022670"/>
    </source>
</evidence>
<evidence type="ECO:0000256" key="2">
    <source>
        <dbReference type="ARBA" id="ARBA00022645"/>
    </source>
</evidence>
<dbReference type="PANTHER" id="PTHR11802">
    <property type="entry name" value="SERINE PROTEASE FAMILY S10 SERINE CARBOXYPEPTIDASE"/>
    <property type="match status" value="1"/>
</dbReference>
<dbReference type="OrthoDB" id="443318at2759"/>
<keyword evidence="2" id="KW-0121">Carboxypeptidase</keyword>
<evidence type="ECO:0000313" key="8">
    <source>
        <dbReference type="Proteomes" id="UP000256964"/>
    </source>
</evidence>
<dbReference type="EMBL" id="KZ857383">
    <property type="protein sequence ID" value="RDX55170.1"/>
    <property type="molecule type" value="Genomic_DNA"/>
</dbReference>
<dbReference type="GO" id="GO:0004185">
    <property type="term" value="F:serine-type carboxypeptidase activity"/>
    <property type="evidence" value="ECO:0007669"/>
    <property type="project" value="InterPro"/>
</dbReference>
<dbReference type="STRING" id="139420.A0A371DRJ4"/>
<evidence type="ECO:0000313" key="7">
    <source>
        <dbReference type="EMBL" id="RDX55170.1"/>
    </source>
</evidence>
<dbReference type="AlphaFoldDB" id="A0A371DRJ4"/>
<reference evidence="7 8" key="1">
    <citation type="journal article" date="2018" name="Biotechnol. Biofuels">
        <title>Integrative visual omics of the white-rot fungus Polyporus brumalis exposes the biotechnological potential of its oxidative enzymes for delignifying raw plant biomass.</title>
        <authorList>
            <person name="Miyauchi S."/>
            <person name="Rancon A."/>
            <person name="Drula E."/>
            <person name="Hage H."/>
            <person name="Chaduli D."/>
            <person name="Favel A."/>
            <person name="Grisel S."/>
            <person name="Henrissat B."/>
            <person name="Herpoel-Gimbert I."/>
            <person name="Ruiz-Duenas F.J."/>
            <person name="Chevret D."/>
            <person name="Hainaut M."/>
            <person name="Lin J."/>
            <person name="Wang M."/>
            <person name="Pangilinan J."/>
            <person name="Lipzen A."/>
            <person name="Lesage-Meessen L."/>
            <person name="Navarro D."/>
            <person name="Riley R."/>
            <person name="Grigoriev I.V."/>
            <person name="Zhou S."/>
            <person name="Raouche S."/>
            <person name="Rosso M.N."/>
        </authorList>
    </citation>
    <scope>NUCLEOTIDE SEQUENCE [LARGE SCALE GENOMIC DNA]</scope>
    <source>
        <strain evidence="7 8">BRFM 1820</strain>
    </source>
</reference>
<evidence type="ECO:0000256" key="4">
    <source>
        <dbReference type="ARBA" id="ARBA00022801"/>
    </source>
</evidence>
<proteinExistence type="inferred from homology"/>
<dbReference type="PANTHER" id="PTHR11802:SF64">
    <property type="entry name" value="CARBOXYPEPTIDASE"/>
    <property type="match status" value="1"/>
</dbReference>
<comment type="similarity">
    <text evidence="1">Belongs to the peptidase S10 family.</text>
</comment>
<dbReference type="Gene3D" id="3.40.50.1820">
    <property type="entry name" value="alpha/beta hydrolase"/>
    <property type="match status" value="1"/>
</dbReference>
<dbReference type="PRINTS" id="PR00724">
    <property type="entry name" value="CRBOXYPTASEC"/>
</dbReference>
<dbReference type="Gene3D" id="1.10.287.410">
    <property type="match status" value="1"/>
</dbReference>